<sequence length="345" mass="37166">MGRLPRSASKAVCFGISKSFSESRIPCCRVWPREVSATRCPPGRRVALMVRPALAAGRAVEILNFFAAHPGQAYTLSELHTALGINLASALSVLQALEDGGYLVRHPRRKTYELGPAPIALGDAALRGNRAVDLARAELRALAGEFDTELVASVAIGDEVVILAVEGRPQLASADVRVGQRLRMVPPLGQVFHAWSRPDEVDAWLDRLDERVRGTARIHLPATLGAVRERGYSITLDSPTRTRIGDTLERMAEHPREAPLLRDRLAELVAALGEEEYELIAVDPGTTYDISTLVAPVFDAAGRVAVALTLNGLKAVTGRRVGDYGERLGAVARLVTRRSGGRAPG</sequence>
<dbReference type="Gene3D" id="1.10.10.10">
    <property type="entry name" value="Winged helix-like DNA-binding domain superfamily/Winged helix DNA-binding domain"/>
    <property type="match status" value="1"/>
</dbReference>
<dbReference type="Proteomes" id="UP000190037">
    <property type="component" value="Unassembled WGS sequence"/>
</dbReference>
<dbReference type="GO" id="GO:0003677">
    <property type="term" value="F:DNA binding"/>
    <property type="evidence" value="ECO:0007669"/>
    <property type="project" value="UniProtKB-KW"/>
</dbReference>
<dbReference type="EMBL" id="MWQN01000001">
    <property type="protein sequence ID" value="OPC83669.1"/>
    <property type="molecule type" value="Genomic_DNA"/>
</dbReference>
<keyword evidence="3" id="KW-0804">Transcription</keyword>
<feature type="domain" description="HTH iclR-type" evidence="4">
    <location>
        <begin position="53"/>
        <end position="116"/>
    </location>
</feature>
<dbReference type="AlphaFoldDB" id="A0A1T3P3J2"/>
<dbReference type="SMART" id="SM00346">
    <property type="entry name" value="HTH_ICLR"/>
    <property type="match status" value="1"/>
</dbReference>
<evidence type="ECO:0008006" key="8">
    <source>
        <dbReference type="Google" id="ProtNLM"/>
    </source>
</evidence>
<dbReference type="SUPFAM" id="SSF46785">
    <property type="entry name" value="Winged helix' DNA-binding domain"/>
    <property type="match status" value="1"/>
</dbReference>
<reference evidence="6 7" key="1">
    <citation type="submission" date="2017-03" db="EMBL/GenBank/DDBJ databases">
        <title>Draft genome sequence of Streptomyces scabrisporus NF3, endophyte isolated from Amphipterygium adstringens.</title>
        <authorList>
            <person name="Vazquez M."/>
            <person name="Ceapa C.D."/>
            <person name="Rodriguez Luna D."/>
            <person name="Sanchez Esquivel S."/>
        </authorList>
    </citation>
    <scope>NUCLEOTIDE SEQUENCE [LARGE SCALE GENOMIC DNA]</scope>
    <source>
        <strain evidence="6 7">NF3</strain>
    </source>
</reference>
<proteinExistence type="predicted"/>
<evidence type="ECO:0000256" key="1">
    <source>
        <dbReference type="ARBA" id="ARBA00023015"/>
    </source>
</evidence>
<dbReference type="GO" id="GO:0003700">
    <property type="term" value="F:DNA-binding transcription factor activity"/>
    <property type="evidence" value="ECO:0007669"/>
    <property type="project" value="TreeGrafter"/>
</dbReference>
<dbReference type="PANTHER" id="PTHR30136">
    <property type="entry name" value="HELIX-TURN-HELIX TRANSCRIPTIONAL REGULATOR, ICLR FAMILY"/>
    <property type="match status" value="1"/>
</dbReference>
<dbReference type="Gene3D" id="3.30.450.40">
    <property type="match status" value="1"/>
</dbReference>
<evidence type="ECO:0000256" key="2">
    <source>
        <dbReference type="ARBA" id="ARBA00023125"/>
    </source>
</evidence>
<keyword evidence="1" id="KW-0805">Transcription regulation</keyword>
<evidence type="ECO:0000256" key="3">
    <source>
        <dbReference type="ARBA" id="ARBA00023163"/>
    </source>
</evidence>
<name>A0A1T3P3J2_9ACTN</name>
<keyword evidence="2" id="KW-0238">DNA-binding</keyword>
<dbReference type="SUPFAM" id="SSF55781">
    <property type="entry name" value="GAF domain-like"/>
    <property type="match status" value="1"/>
</dbReference>
<evidence type="ECO:0000313" key="6">
    <source>
        <dbReference type="EMBL" id="OPC83669.1"/>
    </source>
</evidence>
<gene>
    <name evidence="6" type="ORF">B4N89_24435</name>
</gene>
<dbReference type="STRING" id="159449.B4N89_24435"/>
<dbReference type="InterPro" id="IPR029016">
    <property type="entry name" value="GAF-like_dom_sf"/>
</dbReference>
<evidence type="ECO:0000259" key="4">
    <source>
        <dbReference type="PROSITE" id="PS51077"/>
    </source>
</evidence>
<dbReference type="InterPro" id="IPR050707">
    <property type="entry name" value="HTH_MetabolicPath_Reg"/>
</dbReference>
<keyword evidence="7" id="KW-1185">Reference proteome</keyword>
<dbReference type="InterPro" id="IPR014757">
    <property type="entry name" value="Tscrpt_reg_IclR_C"/>
</dbReference>
<dbReference type="PROSITE" id="PS51078">
    <property type="entry name" value="ICLR_ED"/>
    <property type="match status" value="1"/>
</dbReference>
<organism evidence="6 7">
    <name type="scientific">Embleya scabrispora</name>
    <dbReference type="NCBI Taxonomy" id="159449"/>
    <lineage>
        <taxon>Bacteria</taxon>
        <taxon>Bacillati</taxon>
        <taxon>Actinomycetota</taxon>
        <taxon>Actinomycetes</taxon>
        <taxon>Kitasatosporales</taxon>
        <taxon>Streptomycetaceae</taxon>
        <taxon>Embleya</taxon>
    </lineage>
</organism>
<comment type="caution">
    <text evidence="6">The sequence shown here is derived from an EMBL/GenBank/DDBJ whole genome shotgun (WGS) entry which is preliminary data.</text>
</comment>
<dbReference type="PANTHER" id="PTHR30136:SF8">
    <property type="entry name" value="TRANSCRIPTIONAL REGULATORY PROTEIN"/>
    <property type="match status" value="1"/>
</dbReference>
<dbReference type="InterPro" id="IPR036390">
    <property type="entry name" value="WH_DNA-bd_sf"/>
</dbReference>
<evidence type="ECO:0000313" key="7">
    <source>
        <dbReference type="Proteomes" id="UP000190037"/>
    </source>
</evidence>
<protein>
    <recommendedName>
        <fullName evidence="8">IclR family transcriptional regulator</fullName>
    </recommendedName>
</protein>
<feature type="domain" description="IclR-ED" evidence="5">
    <location>
        <begin position="117"/>
        <end position="341"/>
    </location>
</feature>
<dbReference type="PROSITE" id="PS51077">
    <property type="entry name" value="HTH_ICLR"/>
    <property type="match status" value="1"/>
</dbReference>
<evidence type="ECO:0000259" key="5">
    <source>
        <dbReference type="PROSITE" id="PS51078"/>
    </source>
</evidence>
<dbReference type="GO" id="GO:0045892">
    <property type="term" value="P:negative regulation of DNA-templated transcription"/>
    <property type="evidence" value="ECO:0007669"/>
    <property type="project" value="TreeGrafter"/>
</dbReference>
<dbReference type="Pfam" id="PF09339">
    <property type="entry name" value="HTH_IclR"/>
    <property type="match status" value="1"/>
</dbReference>
<dbReference type="InterPro" id="IPR036388">
    <property type="entry name" value="WH-like_DNA-bd_sf"/>
</dbReference>
<accession>A0A1T3P3J2</accession>
<dbReference type="InterPro" id="IPR005471">
    <property type="entry name" value="Tscrpt_reg_IclR_N"/>
</dbReference>